<protein>
    <recommendedName>
        <fullName evidence="3">Dipeptidyl-peptidase V</fullName>
    </recommendedName>
</protein>
<dbReference type="Proteomes" id="UP001590951">
    <property type="component" value="Unassembled WGS sequence"/>
</dbReference>
<dbReference type="SUPFAM" id="SSF53474">
    <property type="entry name" value="alpha/beta-Hydrolases"/>
    <property type="match status" value="1"/>
</dbReference>
<dbReference type="InterPro" id="IPR001375">
    <property type="entry name" value="Peptidase_S9_cat"/>
</dbReference>
<evidence type="ECO:0000256" key="1">
    <source>
        <dbReference type="ARBA" id="ARBA00010040"/>
    </source>
</evidence>
<keyword evidence="2" id="KW-0378">Hydrolase</keyword>
<dbReference type="PANTHER" id="PTHR42776">
    <property type="entry name" value="SERINE PEPTIDASE S9 FAMILY MEMBER"/>
    <property type="match status" value="1"/>
</dbReference>
<name>A0ABR4AYV0_9LECA</name>
<dbReference type="Pfam" id="PF00326">
    <property type="entry name" value="Peptidase_S9"/>
    <property type="match status" value="1"/>
</dbReference>
<dbReference type="InterPro" id="IPR029058">
    <property type="entry name" value="AB_hydrolase_fold"/>
</dbReference>
<evidence type="ECO:0000259" key="4">
    <source>
        <dbReference type="Pfam" id="PF00326"/>
    </source>
</evidence>
<sequence>MGINHNSWDRYAYGGTSCAAELRLRGDKLKALIQNGLSDEIRSLDSNALTFGLEWSDWTELETWDSLNVGQGEDREDLIVLGKQSGDSGRMAPIEIYSLEPWKPMCQLSQHGQALTKFDFGKALPLDCKAQDGTLLDAILIRPSDAVDKLSKELSEDEAKPQPTLVLIHGGPYGRITIAFNLLYYYWVPYLVSADYTVLCPNYRGGSGRGEDHASQARGGMGTTDYSDIISLVHKGISIGLIDERRVAIGGWSHGGFLSYLAVTREDFHLKAAVCGAGVTDWDMMSMSSDTPWFESEFAGCAPWETTSSDIKGRQGSPIWNMKDVKTKTPLFILHGEEDKRVPVSQAVAFRRGCLKYDWSCEMVIYPKEEHMIGERKHVIDMLKRIKRFYDFHLR</sequence>
<evidence type="ECO:0000313" key="6">
    <source>
        <dbReference type="Proteomes" id="UP001590951"/>
    </source>
</evidence>
<proteinExistence type="inferred from homology"/>
<reference evidence="5 6" key="1">
    <citation type="submission" date="2024-09" db="EMBL/GenBank/DDBJ databases">
        <title>Rethinking Asexuality: The Enigmatic Case of Functional Sexual Genes in Lepraria (Stereocaulaceae).</title>
        <authorList>
            <person name="Doellman M."/>
            <person name="Sun Y."/>
            <person name="Barcenas-Pena A."/>
            <person name="Lumbsch H.T."/>
            <person name="Grewe F."/>
        </authorList>
    </citation>
    <scope>NUCLEOTIDE SEQUENCE [LARGE SCALE GENOMIC DNA]</scope>
    <source>
        <strain evidence="5 6">Grewe 0041</strain>
    </source>
</reference>
<organism evidence="5 6">
    <name type="scientific">Lepraria finkii</name>
    <dbReference type="NCBI Taxonomy" id="1340010"/>
    <lineage>
        <taxon>Eukaryota</taxon>
        <taxon>Fungi</taxon>
        <taxon>Dikarya</taxon>
        <taxon>Ascomycota</taxon>
        <taxon>Pezizomycotina</taxon>
        <taxon>Lecanoromycetes</taxon>
        <taxon>OSLEUM clade</taxon>
        <taxon>Lecanoromycetidae</taxon>
        <taxon>Lecanorales</taxon>
        <taxon>Lecanorineae</taxon>
        <taxon>Stereocaulaceae</taxon>
        <taxon>Lepraria</taxon>
    </lineage>
</organism>
<evidence type="ECO:0000313" key="5">
    <source>
        <dbReference type="EMBL" id="KAL2050825.1"/>
    </source>
</evidence>
<evidence type="ECO:0000256" key="2">
    <source>
        <dbReference type="ARBA" id="ARBA00022801"/>
    </source>
</evidence>
<comment type="caution">
    <text evidence="5">The sequence shown here is derived from an EMBL/GenBank/DDBJ whole genome shotgun (WGS) entry which is preliminary data.</text>
</comment>
<gene>
    <name evidence="5" type="ORF">ABVK25_008886</name>
</gene>
<keyword evidence="6" id="KW-1185">Reference proteome</keyword>
<comment type="similarity">
    <text evidence="1">Belongs to the peptidase S9C family.</text>
</comment>
<dbReference type="PANTHER" id="PTHR42776:SF27">
    <property type="entry name" value="DIPEPTIDYL PEPTIDASE FAMILY MEMBER 6"/>
    <property type="match status" value="1"/>
</dbReference>
<dbReference type="EMBL" id="JBHFEH010000042">
    <property type="protein sequence ID" value="KAL2050825.1"/>
    <property type="molecule type" value="Genomic_DNA"/>
</dbReference>
<dbReference type="Gene3D" id="3.40.50.1820">
    <property type="entry name" value="alpha/beta hydrolase"/>
    <property type="match status" value="1"/>
</dbReference>
<feature type="domain" description="Peptidase S9 prolyl oligopeptidase catalytic" evidence="4">
    <location>
        <begin position="187"/>
        <end position="394"/>
    </location>
</feature>
<evidence type="ECO:0000256" key="3">
    <source>
        <dbReference type="ARBA" id="ARBA00032829"/>
    </source>
</evidence>
<accession>A0ABR4AYV0</accession>